<evidence type="ECO:0000313" key="1">
    <source>
        <dbReference type="EMBL" id="KKN90454.1"/>
    </source>
</evidence>
<name>A0A0F9UFL7_9ZZZZ</name>
<comment type="caution">
    <text evidence="1">The sequence shown here is derived from an EMBL/GenBank/DDBJ whole genome shotgun (WGS) entry which is preliminary data.</text>
</comment>
<accession>A0A0F9UFL7</accession>
<evidence type="ECO:0008006" key="2">
    <source>
        <dbReference type="Google" id="ProtNLM"/>
    </source>
</evidence>
<sequence length="352" mass="35329">MNKFYKGLATVGALLLTSAAPAAFAAGTEAGTSVTNSIDVSYNSGGETITIENADTATFVVDRRVDLSVEGQDGGKTVTAASGANDQVLSFLLTNEGNDASGYDLDIANTGTLGLTYDPTGAGTDGTYYTVLSADNSFDAGDTIVDLSGNTNTLDLAADGQNYVLVVTNIGATTADGLQDQFTVTATALDAGTDTVSVQTPDASMTLAAEDTVFADIDNDGTENDVEVLVVTAPQLSFSKTVAIVDENIDGTLSAAACASATIDASATAAVPGSCLEYTISITNDSSATSAASTIVIGDTIPAQETYAGSTTGDFDTVTYDASTGDKGAVTGTLGTLAAGATAEFTLRVLVD</sequence>
<protein>
    <recommendedName>
        <fullName evidence="2">DUF11 domain-containing protein</fullName>
    </recommendedName>
</protein>
<gene>
    <name evidence="1" type="ORF">LCGC14_0228230</name>
</gene>
<dbReference type="NCBIfam" id="TIGR01451">
    <property type="entry name" value="B_ant_repeat"/>
    <property type="match status" value="1"/>
</dbReference>
<reference evidence="1" key="1">
    <citation type="journal article" date="2015" name="Nature">
        <title>Complex archaea that bridge the gap between prokaryotes and eukaryotes.</title>
        <authorList>
            <person name="Spang A."/>
            <person name="Saw J.H."/>
            <person name="Jorgensen S.L."/>
            <person name="Zaremba-Niedzwiedzka K."/>
            <person name="Martijn J."/>
            <person name="Lind A.E."/>
            <person name="van Eijk R."/>
            <person name="Schleper C."/>
            <person name="Guy L."/>
            <person name="Ettema T.J."/>
        </authorList>
    </citation>
    <scope>NUCLEOTIDE SEQUENCE</scope>
</reference>
<dbReference type="AlphaFoldDB" id="A0A0F9UFL7"/>
<dbReference type="InterPro" id="IPR047589">
    <property type="entry name" value="DUF11_rpt"/>
</dbReference>
<organism evidence="1">
    <name type="scientific">marine sediment metagenome</name>
    <dbReference type="NCBI Taxonomy" id="412755"/>
    <lineage>
        <taxon>unclassified sequences</taxon>
        <taxon>metagenomes</taxon>
        <taxon>ecological metagenomes</taxon>
    </lineage>
</organism>
<dbReference type="EMBL" id="LAZR01000110">
    <property type="protein sequence ID" value="KKN90454.1"/>
    <property type="molecule type" value="Genomic_DNA"/>
</dbReference>
<proteinExistence type="predicted"/>